<dbReference type="Proteomes" id="UP001201812">
    <property type="component" value="Unassembled WGS sequence"/>
</dbReference>
<protein>
    <submittedName>
        <fullName evidence="2">Uncharacterized protein</fullName>
    </submittedName>
</protein>
<sequence length="101" mass="11488">MQDLQPTTIGIVVGMIGKLDTLCKIDPHPLHDPDRRSIRTDRNIDETNVFGMSWTCEVDGLKFDIRREPPPFRHRAVNRQAVGGKSRKFRHVEPDTAPTNA</sequence>
<evidence type="ECO:0000313" key="3">
    <source>
        <dbReference type="Proteomes" id="UP001201812"/>
    </source>
</evidence>
<reference evidence="2" key="1">
    <citation type="submission" date="2022-01" db="EMBL/GenBank/DDBJ databases">
        <title>Genome Sequence Resource for Two Populations of Ditylenchus destructor, the Migratory Endoparasitic Phytonematode.</title>
        <authorList>
            <person name="Zhang H."/>
            <person name="Lin R."/>
            <person name="Xie B."/>
        </authorList>
    </citation>
    <scope>NUCLEOTIDE SEQUENCE</scope>
    <source>
        <strain evidence="2">BazhouSP</strain>
    </source>
</reference>
<evidence type="ECO:0000256" key="1">
    <source>
        <dbReference type="SAM" id="MobiDB-lite"/>
    </source>
</evidence>
<gene>
    <name evidence="2" type="ORF">DdX_21516</name>
</gene>
<comment type="caution">
    <text evidence="2">The sequence shown here is derived from an EMBL/GenBank/DDBJ whole genome shotgun (WGS) entry which is preliminary data.</text>
</comment>
<dbReference type="AlphaFoldDB" id="A0AAD4MES0"/>
<keyword evidence="3" id="KW-1185">Reference proteome</keyword>
<accession>A0AAD4MES0</accession>
<dbReference type="EMBL" id="JAKKPZ010000844">
    <property type="protein sequence ID" value="KAI1691960.1"/>
    <property type="molecule type" value="Genomic_DNA"/>
</dbReference>
<organism evidence="2 3">
    <name type="scientific">Ditylenchus destructor</name>
    <dbReference type="NCBI Taxonomy" id="166010"/>
    <lineage>
        <taxon>Eukaryota</taxon>
        <taxon>Metazoa</taxon>
        <taxon>Ecdysozoa</taxon>
        <taxon>Nematoda</taxon>
        <taxon>Chromadorea</taxon>
        <taxon>Rhabditida</taxon>
        <taxon>Tylenchina</taxon>
        <taxon>Tylenchomorpha</taxon>
        <taxon>Sphaerularioidea</taxon>
        <taxon>Anguinidae</taxon>
        <taxon>Anguininae</taxon>
        <taxon>Ditylenchus</taxon>
    </lineage>
</organism>
<feature type="region of interest" description="Disordered" evidence="1">
    <location>
        <begin position="81"/>
        <end position="101"/>
    </location>
</feature>
<evidence type="ECO:0000313" key="2">
    <source>
        <dbReference type="EMBL" id="KAI1691960.1"/>
    </source>
</evidence>
<name>A0AAD4MES0_9BILA</name>
<proteinExistence type="predicted"/>